<keyword evidence="3" id="KW-1185">Reference proteome</keyword>
<protein>
    <submittedName>
        <fullName evidence="2">Uncharacterized protein</fullName>
    </submittedName>
</protein>
<comment type="caution">
    <text evidence="2">The sequence shown here is derived from an EMBL/GenBank/DDBJ whole genome shotgun (WGS) entry which is preliminary data.</text>
</comment>
<accession>A0A5B7HKC1</accession>
<evidence type="ECO:0000313" key="3">
    <source>
        <dbReference type="Proteomes" id="UP000324222"/>
    </source>
</evidence>
<proteinExistence type="predicted"/>
<dbReference type="AlphaFoldDB" id="A0A5B7HKC1"/>
<organism evidence="2 3">
    <name type="scientific">Portunus trituberculatus</name>
    <name type="common">Swimming crab</name>
    <name type="synonym">Neptunus trituberculatus</name>
    <dbReference type="NCBI Taxonomy" id="210409"/>
    <lineage>
        <taxon>Eukaryota</taxon>
        <taxon>Metazoa</taxon>
        <taxon>Ecdysozoa</taxon>
        <taxon>Arthropoda</taxon>
        <taxon>Crustacea</taxon>
        <taxon>Multicrustacea</taxon>
        <taxon>Malacostraca</taxon>
        <taxon>Eumalacostraca</taxon>
        <taxon>Eucarida</taxon>
        <taxon>Decapoda</taxon>
        <taxon>Pleocyemata</taxon>
        <taxon>Brachyura</taxon>
        <taxon>Eubrachyura</taxon>
        <taxon>Portunoidea</taxon>
        <taxon>Portunidae</taxon>
        <taxon>Portuninae</taxon>
        <taxon>Portunus</taxon>
    </lineage>
</organism>
<name>A0A5B7HKC1_PORTR</name>
<dbReference type="EMBL" id="VSRR010033442">
    <property type="protein sequence ID" value="MPC71712.1"/>
    <property type="molecule type" value="Genomic_DNA"/>
</dbReference>
<dbReference type="Proteomes" id="UP000324222">
    <property type="component" value="Unassembled WGS sequence"/>
</dbReference>
<evidence type="ECO:0000256" key="1">
    <source>
        <dbReference type="SAM" id="MobiDB-lite"/>
    </source>
</evidence>
<feature type="region of interest" description="Disordered" evidence="1">
    <location>
        <begin position="1"/>
        <end position="20"/>
    </location>
</feature>
<reference evidence="2 3" key="1">
    <citation type="submission" date="2019-05" db="EMBL/GenBank/DDBJ databases">
        <title>Another draft genome of Portunus trituberculatus and its Hox gene families provides insights of decapod evolution.</title>
        <authorList>
            <person name="Jeong J.-H."/>
            <person name="Song I."/>
            <person name="Kim S."/>
            <person name="Choi T."/>
            <person name="Kim D."/>
            <person name="Ryu S."/>
            <person name="Kim W."/>
        </authorList>
    </citation>
    <scope>NUCLEOTIDE SEQUENCE [LARGE SCALE GENOMIC DNA]</scope>
    <source>
        <tissue evidence="2">Muscle</tissue>
    </source>
</reference>
<evidence type="ECO:0000313" key="2">
    <source>
        <dbReference type="EMBL" id="MPC71712.1"/>
    </source>
</evidence>
<gene>
    <name evidence="2" type="ORF">E2C01_065998</name>
</gene>
<sequence length="62" mass="6368">MAGSSSVVAVEPSQAGLSRPQCAIRPVTGGRRSQHGVTDSVISSGTSIKLQRPRVTSATLAY</sequence>